<evidence type="ECO:0000313" key="3">
    <source>
        <dbReference type="Proteomes" id="UP000320085"/>
    </source>
</evidence>
<dbReference type="Gene3D" id="3.90.1340.10">
    <property type="entry name" value="Phage tail collar domain"/>
    <property type="match status" value="1"/>
</dbReference>
<feature type="domain" description="Phage tail collar" evidence="1">
    <location>
        <begin position="7"/>
        <end position="63"/>
    </location>
</feature>
<dbReference type="SUPFAM" id="SSF88874">
    <property type="entry name" value="Receptor-binding domain of short tail fibre protein gp12"/>
    <property type="match status" value="1"/>
</dbReference>
<evidence type="ECO:0000259" key="1">
    <source>
        <dbReference type="Pfam" id="PF07484"/>
    </source>
</evidence>
<dbReference type="InterPro" id="IPR011083">
    <property type="entry name" value="Phage_tail_collar_dom"/>
</dbReference>
<organism evidence="2 3">
    <name type="scientific">Humibacillus xanthopallidus</name>
    <dbReference type="NCBI Taxonomy" id="412689"/>
    <lineage>
        <taxon>Bacteria</taxon>
        <taxon>Bacillati</taxon>
        <taxon>Actinomycetota</taxon>
        <taxon>Actinomycetes</taxon>
        <taxon>Micrococcales</taxon>
        <taxon>Intrasporangiaceae</taxon>
        <taxon>Humibacillus</taxon>
    </lineage>
</organism>
<accession>A0A543PNP1</accession>
<dbReference type="InterPro" id="IPR037053">
    <property type="entry name" value="Phage_tail_collar_dom_sf"/>
</dbReference>
<name>A0A543PNP1_9MICO</name>
<comment type="caution">
    <text evidence="2">The sequence shown here is derived from an EMBL/GenBank/DDBJ whole genome shotgun (WGS) entry which is preliminary data.</text>
</comment>
<dbReference type="Proteomes" id="UP000320085">
    <property type="component" value="Unassembled WGS sequence"/>
</dbReference>
<gene>
    <name evidence="2" type="ORF">FHX52_2404</name>
</gene>
<dbReference type="AlphaFoldDB" id="A0A543PNP1"/>
<sequence length="173" mass="17548">MSNPYIGEIRIFAGTFAPVGWAFCQGQTMSIAENDVLFNLIGTTYGGDGQTTFNLPDLRSRVPVHQGSGGIGNVVLGQVGGAESVTLTSTQIPSHTHGLNGSSATATTAAPGGAVPATLPGVTTFAYGADAPPTTLAPQSLGGSGGNQPHDNVQPYLVVNFIISLFGIYPSQG</sequence>
<proteinExistence type="predicted"/>
<dbReference type="OrthoDB" id="9810174at2"/>
<dbReference type="Pfam" id="PF07484">
    <property type="entry name" value="Collar"/>
    <property type="match status" value="1"/>
</dbReference>
<dbReference type="EMBL" id="VFQF01000002">
    <property type="protein sequence ID" value="TQN45704.1"/>
    <property type="molecule type" value="Genomic_DNA"/>
</dbReference>
<protein>
    <submittedName>
        <fullName evidence="2">Microcystin-dependent protein</fullName>
    </submittedName>
</protein>
<evidence type="ECO:0000313" key="2">
    <source>
        <dbReference type="EMBL" id="TQN45704.1"/>
    </source>
</evidence>
<reference evidence="2 3" key="1">
    <citation type="submission" date="2019-06" db="EMBL/GenBank/DDBJ databases">
        <title>Sequencing the genomes of 1000 actinobacteria strains.</title>
        <authorList>
            <person name="Klenk H.-P."/>
        </authorList>
    </citation>
    <scope>NUCLEOTIDE SEQUENCE [LARGE SCALE GENOMIC DNA]</scope>
    <source>
        <strain evidence="2 3">DSM 21776</strain>
    </source>
</reference>
<dbReference type="RefSeq" id="WP_141822314.1">
    <property type="nucleotide sequence ID" value="NZ_BAAAQC010000010.1"/>
</dbReference>